<dbReference type="InterPro" id="IPR007863">
    <property type="entry name" value="Peptidase_M16_C"/>
</dbReference>
<dbReference type="RefSeq" id="WP_117774780.1">
    <property type="nucleotide sequence ID" value="NZ_CALBWO010000040.1"/>
</dbReference>
<gene>
    <name evidence="2" type="ORF">DWW18_05400</name>
    <name evidence="3" type="ORF">DXA50_04485</name>
</gene>
<dbReference type="PANTHER" id="PTHR11851">
    <property type="entry name" value="METALLOPROTEASE"/>
    <property type="match status" value="1"/>
</dbReference>
<dbReference type="AlphaFoldDB" id="A0A413IRT6"/>
<feature type="domain" description="Peptidase M16 C-terminal" evidence="1">
    <location>
        <begin position="181"/>
        <end position="354"/>
    </location>
</feature>
<dbReference type="EMBL" id="QRZA01000004">
    <property type="protein sequence ID" value="RGV35526.1"/>
    <property type="molecule type" value="Genomic_DNA"/>
</dbReference>
<dbReference type="Gene3D" id="3.30.830.10">
    <property type="entry name" value="Metalloenzyme, LuxS/M16 peptidase-like"/>
    <property type="match status" value="2"/>
</dbReference>
<evidence type="ECO:0000313" key="5">
    <source>
        <dbReference type="Proteomes" id="UP000286063"/>
    </source>
</evidence>
<name>A0A413IRT6_9BACT</name>
<evidence type="ECO:0000313" key="2">
    <source>
        <dbReference type="EMBL" id="RGV35526.1"/>
    </source>
</evidence>
<dbReference type="EMBL" id="QSCR01000004">
    <property type="protein sequence ID" value="RGY20176.1"/>
    <property type="molecule type" value="Genomic_DNA"/>
</dbReference>
<dbReference type="GO" id="GO:0046872">
    <property type="term" value="F:metal ion binding"/>
    <property type="evidence" value="ECO:0007669"/>
    <property type="project" value="InterPro"/>
</dbReference>
<dbReference type="STRING" id="1121130.GCA_000519105_00596"/>
<dbReference type="InterPro" id="IPR050361">
    <property type="entry name" value="MPP/UQCRC_Complex"/>
</dbReference>
<dbReference type="OrthoDB" id="9811314at2"/>
<reference evidence="4 5" key="1">
    <citation type="submission" date="2018-08" db="EMBL/GenBank/DDBJ databases">
        <title>A genome reference for cultivated species of the human gut microbiota.</title>
        <authorList>
            <person name="Zou Y."/>
            <person name="Xue W."/>
            <person name="Luo G."/>
        </authorList>
    </citation>
    <scope>NUCLEOTIDE SEQUENCE [LARGE SCALE GENOMIC DNA]</scope>
    <source>
        <strain evidence="2 4">AF14-49</strain>
        <strain evidence="3 5">OF02-7</strain>
    </source>
</reference>
<sequence length="425" mass="48570">MNRNIEPSIAEISRPSLWEHQQITLPNGIEIVYLHDPNQEVFKMDVILAAGIYNQSRPVIASSMINMLNEGTRQHSSTEIAELFDYHGAYVDFNCGIHKAELSLISLNKYASQTIRMLAEMTLESTFPQKELETYIRNRKQQHLVNIEKTSYLARMEFIYRMYGKAHPYANCFTLEDFDQVTPELLLDFYQKRVQASQCRIMICGNVSDTVLQEVSQAFSLMSSNPVPPDKTYTIQPSGPGKYHISKPDAVQTSIRIGKNGVTLLDEDYTYFQLLNMVLGGYFGSRLMSNIREEKGYTYGIGSYNVTMPQAAHWMIATDVNADATEATITECIKEIRRLQEEPIPEEELSLVKSYFNGELLRELDGVFSQSDALKHKLNYGLDNTFYLQTIDKIRSCTPKDIMRLAQKYLNVDDMYIVTAGKNAR</sequence>
<evidence type="ECO:0000313" key="3">
    <source>
        <dbReference type="EMBL" id="RGY20176.1"/>
    </source>
</evidence>
<proteinExistence type="predicted"/>
<comment type="caution">
    <text evidence="3">The sequence shown here is derived from an EMBL/GenBank/DDBJ whole genome shotgun (WGS) entry which is preliminary data.</text>
</comment>
<dbReference type="InterPro" id="IPR011249">
    <property type="entry name" value="Metalloenz_LuxS/M16"/>
</dbReference>
<dbReference type="Proteomes" id="UP000283589">
    <property type="component" value="Unassembled WGS sequence"/>
</dbReference>
<dbReference type="PANTHER" id="PTHR11851:SF224">
    <property type="entry name" value="PROCESSING PROTEASE"/>
    <property type="match status" value="1"/>
</dbReference>
<dbReference type="Proteomes" id="UP000286063">
    <property type="component" value="Unassembled WGS sequence"/>
</dbReference>
<accession>A0A413IRT6</accession>
<organism evidence="3 5">
    <name type="scientific">Butyricimonas virosa</name>
    <dbReference type="NCBI Taxonomy" id="544645"/>
    <lineage>
        <taxon>Bacteria</taxon>
        <taxon>Pseudomonadati</taxon>
        <taxon>Bacteroidota</taxon>
        <taxon>Bacteroidia</taxon>
        <taxon>Bacteroidales</taxon>
        <taxon>Odoribacteraceae</taxon>
        <taxon>Butyricimonas</taxon>
    </lineage>
</organism>
<dbReference type="Pfam" id="PF05193">
    <property type="entry name" value="Peptidase_M16_C"/>
    <property type="match status" value="1"/>
</dbReference>
<protein>
    <submittedName>
        <fullName evidence="3">Insulinase family protein</fullName>
    </submittedName>
</protein>
<dbReference type="SUPFAM" id="SSF63411">
    <property type="entry name" value="LuxS/MPP-like metallohydrolase"/>
    <property type="match status" value="2"/>
</dbReference>
<evidence type="ECO:0000313" key="4">
    <source>
        <dbReference type="Proteomes" id="UP000283589"/>
    </source>
</evidence>
<evidence type="ECO:0000259" key="1">
    <source>
        <dbReference type="Pfam" id="PF05193"/>
    </source>
</evidence>